<feature type="domain" description="tRNA nucleotidyltransferase substrate binding" evidence="4">
    <location>
        <begin position="37"/>
        <end position="146"/>
    </location>
</feature>
<name>A0A645EDE4_9ZZZZ</name>
<dbReference type="Pfam" id="PF09249">
    <property type="entry name" value="tRNA_NucTransf2"/>
    <property type="match status" value="1"/>
</dbReference>
<proteinExistence type="inferred from homology"/>
<dbReference type="EMBL" id="VSSQ01046048">
    <property type="protein sequence ID" value="MPM99997.1"/>
    <property type="molecule type" value="Genomic_DNA"/>
</dbReference>
<dbReference type="HAMAP" id="MF_01264">
    <property type="entry name" value="CCA_arch"/>
    <property type="match status" value="1"/>
</dbReference>
<dbReference type="Gene3D" id="3.30.70.1550">
    <property type="entry name" value="Archaeal tRNA CCA-adding enzyme catalytic domain"/>
    <property type="match status" value="1"/>
</dbReference>
<dbReference type="SUPFAM" id="SSF81631">
    <property type="entry name" value="PAP/OAS1 substrate-binding domain"/>
    <property type="match status" value="1"/>
</dbReference>
<evidence type="ECO:0000256" key="2">
    <source>
        <dbReference type="ARBA" id="ARBA00022741"/>
    </source>
</evidence>
<dbReference type="PANTHER" id="PTHR39643">
    <property type="entry name" value="CCA-ADDING ENZYME"/>
    <property type="match status" value="1"/>
</dbReference>
<dbReference type="SUPFAM" id="SSF55003">
    <property type="entry name" value="PAP/Archaeal CCA-adding enzyme, C-terminal domain"/>
    <property type="match status" value="1"/>
</dbReference>
<protein>
    <submittedName>
        <fullName evidence="6">Uncharacterized protein</fullName>
    </submittedName>
</protein>
<dbReference type="InterPro" id="IPR008229">
    <property type="entry name" value="CCA-adding_arc"/>
</dbReference>
<dbReference type="NCBIfam" id="TIGR03671">
    <property type="entry name" value="cca_archaeal"/>
    <property type="match status" value="1"/>
</dbReference>
<dbReference type="PANTHER" id="PTHR39643:SF1">
    <property type="entry name" value="CCA-ADDING ENZYME"/>
    <property type="match status" value="1"/>
</dbReference>
<evidence type="ECO:0000259" key="4">
    <source>
        <dbReference type="Pfam" id="PF09249"/>
    </source>
</evidence>
<accession>A0A645EDE4</accession>
<dbReference type="InterPro" id="IPR043519">
    <property type="entry name" value="NT_sf"/>
</dbReference>
<gene>
    <name evidence="6" type="ORF">SDC9_147192</name>
</gene>
<dbReference type="InterPro" id="IPR048833">
    <property type="entry name" value="CAA_C"/>
</dbReference>
<organism evidence="6">
    <name type="scientific">bioreactor metagenome</name>
    <dbReference type="NCBI Taxonomy" id="1076179"/>
    <lineage>
        <taxon>unclassified sequences</taxon>
        <taxon>metagenomes</taxon>
        <taxon>ecological metagenomes</taxon>
    </lineage>
</organism>
<feature type="domain" description="CCA-adding enzyme C-terminal" evidence="5">
    <location>
        <begin position="166"/>
        <end position="295"/>
    </location>
</feature>
<reference evidence="6" key="1">
    <citation type="submission" date="2019-08" db="EMBL/GenBank/DDBJ databases">
        <authorList>
            <person name="Kucharzyk K."/>
            <person name="Murdoch R.W."/>
            <person name="Higgins S."/>
            <person name="Loffler F."/>
        </authorList>
    </citation>
    <scope>NUCLEOTIDE SEQUENCE</scope>
</reference>
<dbReference type="Gene3D" id="1.10.1410.30">
    <property type="entry name" value="CCA tRNA nucleotidyltransferase, domain 2"/>
    <property type="match status" value="1"/>
</dbReference>
<evidence type="ECO:0000256" key="3">
    <source>
        <dbReference type="ARBA" id="ARBA00022840"/>
    </source>
</evidence>
<dbReference type="AlphaFoldDB" id="A0A645EDE4"/>
<dbReference type="GO" id="GO:0005524">
    <property type="term" value="F:ATP binding"/>
    <property type="evidence" value="ECO:0007669"/>
    <property type="project" value="UniProtKB-KW"/>
</dbReference>
<dbReference type="Gene3D" id="3.30.460.10">
    <property type="entry name" value="Beta Polymerase, domain 2"/>
    <property type="match status" value="1"/>
</dbReference>
<evidence type="ECO:0000259" key="5">
    <source>
        <dbReference type="Pfam" id="PF21133"/>
    </source>
</evidence>
<dbReference type="InterPro" id="IPR042090">
    <property type="entry name" value="CCA_tRNA_nucleotrans_2"/>
</dbReference>
<evidence type="ECO:0000313" key="6">
    <source>
        <dbReference type="EMBL" id="MPM99997.1"/>
    </source>
</evidence>
<evidence type="ECO:0000256" key="1">
    <source>
        <dbReference type="ARBA" id="ARBA00022679"/>
    </source>
</evidence>
<dbReference type="InterPro" id="IPR011068">
    <property type="entry name" value="NuclTrfase_I-like_C"/>
</dbReference>
<keyword evidence="2" id="KW-0547">Nucleotide-binding</keyword>
<comment type="caution">
    <text evidence="6">The sequence shown here is derived from an EMBL/GenBank/DDBJ whole genome shotgun (WGS) entry which is preliminary data.</text>
</comment>
<keyword evidence="1" id="KW-0808">Transferase</keyword>
<dbReference type="InterPro" id="IPR015329">
    <property type="entry name" value="tRNA_NucTransf2"/>
</dbReference>
<sequence length="329" mass="37117">MVPCYKVTSPEKMLSAVDRTPFHTDYVLSNTDAAMRDQIRLLKVFMKGILAYGAEPNNRGFSGYLCELLVIRYGSFRAVLEAGAAWKEGISIAIDKKGPPMVAPLVFYDPVDPRRNVASAVHVDTFALFITACKAYLSNPSEKFFFPSARVPLPAAELRRLVKVHGSRLLTATFKKPDINEDNLHSQMWKTRYALSKKLDAFSFNVLRTVHDLGNEELAFIFELERDLLSKTFKHVGPPVWVGSAESFLEKWRTNEFGEPFIEDGVWKVIAERMYFTAAEMLAEEAVFSSIGREIDPGTMRILDHDDTLSMADAGLLTELLDPKLPWEI</sequence>
<keyword evidence="3" id="KW-0067">ATP-binding</keyword>
<dbReference type="GO" id="GO:0003723">
    <property type="term" value="F:RNA binding"/>
    <property type="evidence" value="ECO:0007669"/>
    <property type="project" value="InterPro"/>
</dbReference>
<dbReference type="Pfam" id="PF21133">
    <property type="entry name" value="CAA_C"/>
    <property type="match status" value="1"/>
</dbReference>
<dbReference type="GO" id="GO:0001680">
    <property type="term" value="P:tRNA 3'-terminal CCA addition"/>
    <property type="evidence" value="ECO:0007669"/>
    <property type="project" value="InterPro"/>
</dbReference>
<dbReference type="Gene3D" id="3.30.70.590">
    <property type="entry name" value="Poly(A) polymerase predicted RNA binding domain"/>
    <property type="match status" value="1"/>
</dbReference>
<dbReference type="GO" id="GO:0004810">
    <property type="term" value="F:CCA tRNA nucleotidyltransferase activity"/>
    <property type="evidence" value="ECO:0007669"/>
    <property type="project" value="InterPro"/>
</dbReference>